<name>A0AAN7P8Q7_9COLE</name>
<proteinExistence type="predicted"/>
<reference evidence="3" key="1">
    <citation type="submission" date="2023-01" db="EMBL/GenBank/DDBJ databases">
        <title>Key to firefly adult light organ development and bioluminescence: homeobox transcription factors regulate luciferase expression and transportation to peroxisome.</title>
        <authorList>
            <person name="Fu X."/>
        </authorList>
    </citation>
    <scope>NUCLEOTIDE SEQUENCE [LARGE SCALE GENOMIC DNA]</scope>
</reference>
<sequence length="237" mass="27469">MCSRDFPACMYTSVYTIVQIILHYAFCAWCVSLYNCQHVFVKKKHFTYFLYLTYFYNNCSSENATFEVVVSENIQVSNEQTYLTHDQVTSIEWPTYAYAAKRSYNICTNFITLDIIWLVTTINLIIGTWCRSNGSWAALLYFPWVLMSFITLIIDITVTSWFASDISHTYGLRKWFNFIGGNESTAINLMDAFFPPINTSMPSIFLVSIFGRILQAAINAYRETDESLRCNIYIPTC</sequence>
<feature type="transmembrane region" description="Helical" evidence="1">
    <location>
        <begin position="141"/>
        <end position="164"/>
    </location>
</feature>
<feature type="transmembrane region" description="Helical" evidence="1">
    <location>
        <begin position="110"/>
        <end position="129"/>
    </location>
</feature>
<gene>
    <name evidence="2" type="ORF">RN001_009972</name>
</gene>
<keyword evidence="1" id="KW-0472">Membrane</keyword>
<keyword evidence="3" id="KW-1185">Reference proteome</keyword>
<evidence type="ECO:0000313" key="2">
    <source>
        <dbReference type="EMBL" id="KAK4877466.1"/>
    </source>
</evidence>
<dbReference type="EMBL" id="JARPUR010000004">
    <property type="protein sequence ID" value="KAK4877466.1"/>
    <property type="molecule type" value="Genomic_DNA"/>
</dbReference>
<dbReference type="Proteomes" id="UP001353858">
    <property type="component" value="Unassembled WGS sequence"/>
</dbReference>
<feature type="transmembrane region" description="Helical" evidence="1">
    <location>
        <begin position="12"/>
        <end position="34"/>
    </location>
</feature>
<evidence type="ECO:0000256" key="1">
    <source>
        <dbReference type="SAM" id="Phobius"/>
    </source>
</evidence>
<comment type="caution">
    <text evidence="2">The sequence shown here is derived from an EMBL/GenBank/DDBJ whole genome shotgun (WGS) entry which is preliminary data.</text>
</comment>
<protein>
    <submittedName>
        <fullName evidence="2">Uncharacterized protein</fullName>
    </submittedName>
</protein>
<evidence type="ECO:0000313" key="3">
    <source>
        <dbReference type="Proteomes" id="UP001353858"/>
    </source>
</evidence>
<organism evidence="2 3">
    <name type="scientific">Aquatica leii</name>
    <dbReference type="NCBI Taxonomy" id="1421715"/>
    <lineage>
        <taxon>Eukaryota</taxon>
        <taxon>Metazoa</taxon>
        <taxon>Ecdysozoa</taxon>
        <taxon>Arthropoda</taxon>
        <taxon>Hexapoda</taxon>
        <taxon>Insecta</taxon>
        <taxon>Pterygota</taxon>
        <taxon>Neoptera</taxon>
        <taxon>Endopterygota</taxon>
        <taxon>Coleoptera</taxon>
        <taxon>Polyphaga</taxon>
        <taxon>Elateriformia</taxon>
        <taxon>Elateroidea</taxon>
        <taxon>Lampyridae</taxon>
        <taxon>Luciolinae</taxon>
        <taxon>Aquatica</taxon>
    </lineage>
</organism>
<dbReference type="AlphaFoldDB" id="A0AAN7P8Q7"/>
<accession>A0AAN7P8Q7</accession>
<keyword evidence="1" id="KW-1133">Transmembrane helix</keyword>
<keyword evidence="1" id="KW-0812">Transmembrane</keyword>